<organism evidence="1 2">
    <name type="scientific">Mytilus galloprovincialis</name>
    <name type="common">Mediterranean mussel</name>
    <dbReference type="NCBI Taxonomy" id="29158"/>
    <lineage>
        <taxon>Eukaryota</taxon>
        <taxon>Metazoa</taxon>
        <taxon>Spiralia</taxon>
        <taxon>Lophotrochozoa</taxon>
        <taxon>Mollusca</taxon>
        <taxon>Bivalvia</taxon>
        <taxon>Autobranchia</taxon>
        <taxon>Pteriomorphia</taxon>
        <taxon>Mytilida</taxon>
        <taxon>Mytiloidea</taxon>
        <taxon>Mytilidae</taxon>
        <taxon>Mytilinae</taxon>
        <taxon>Mytilus</taxon>
    </lineage>
</organism>
<keyword evidence="2" id="KW-1185">Reference proteome</keyword>
<proteinExistence type="predicted"/>
<comment type="caution">
    <text evidence="1">The sequence shown here is derived from an EMBL/GenBank/DDBJ whole genome shotgun (WGS) entry which is preliminary data.</text>
</comment>
<dbReference type="AlphaFoldDB" id="A0A8B6EYT1"/>
<evidence type="ECO:0000313" key="2">
    <source>
        <dbReference type="Proteomes" id="UP000596742"/>
    </source>
</evidence>
<dbReference type="Proteomes" id="UP000596742">
    <property type="component" value="Unassembled WGS sequence"/>
</dbReference>
<reference evidence="1" key="1">
    <citation type="submission" date="2018-11" db="EMBL/GenBank/DDBJ databases">
        <authorList>
            <person name="Alioto T."/>
            <person name="Alioto T."/>
        </authorList>
    </citation>
    <scope>NUCLEOTIDE SEQUENCE</scope>
</reference>
<name>A0A8B6EYT1_MYTGA</name>
<dbReference type="EMBL" id="UYJE01005983">
    <property type="protein sequence ID" value="VDI42129.1"/>
    <property type="molecule type" value="Genomic_DNA"/>
</dbReference>
<gene>
    <name evidence="1" type="ORF">MGAL_10B033986</name>
</gene>
<evidence type="ECO:0000313" key="1">
    <source>
        <dbReference type="EMBL" id="VDI42129.1"/>
    </source>
</evidence>
<accession>A0A8B6EYT1</accession>
<dbReference type="OrthoDB" id="6153305at2759"/>
<protein>
    <submittedName>
        <fullName evidence="1">Uncharacterized protein</fullName>
    </submittedName>
</protein>
<dbReference type="PANTHER" id="PTHR31912:SF34">
    <property type="entry name" value="NOTOCHORD-RELATED PROTEIN"/>
    <property type="match status" value="1"/>
</dbReference>
<dbReference type="PANTHER" id="PTHR31912">
    <property type="entry name" value="IP13529P"/>
    <property type="match status" value="1"/>
</dbReference>
<sequence length="649" mass="74162">MVEYPIDECELMDLAIIENISFMKKINGDYINCTQQDRDLMLEVSPFKISNLPVVTVPINIFIDDTPANKSRRWDALHCIQSQLAAVPLKDEQRNRNVMVLGTSDKVAILDIAKPICEDVLCLKSSGIRGFDAMTKENIMITSDVNCIIADYNCVSLVCNHLGPSANKFCPKCMADSSDPLSFEWEKRTPNKTQRTIEHIKIARNKVEIRKENGVKEHTNCFWEIINCHKDTPTGLLHFMYLGLVKHLVQLCLTKLSEQQKEKLELHLNSLNLTSFPYPVNGKFIKYVDSRQGKDFKTYVQVAFFNMEYVRLPMKYLQAISALAMMSKHIHTTEGTETVDKDIKNYIAIIKEKIPELSSKKKTHLCMHLIDDIKEHGCLLEYSEDAFEKNHGLIRSEIFIQNQLAKSRDTAAQFSRNAILEHIISGGYFLDNNNWIQASQQVQSFGRVNIVEKFMGKGNETKGKFTLSKLDKKDNLQKLSDLQILQAFVNCGLSISSYNEQCTVTQFFGNALTKSGERATLGGYVLYLEEEEEKIGRIKQLANIKSGKLCIEIAVIVTSRPVIYRCQNIEAVMFSAEEIIVPLKNLIQNVHLIHDCIGGFCPIKETKQIVKVEQEMIEKTIKHLQHNVNHDVYLINKFRLTHLKDKYIV</sequence>